<dbReference type="EMBL" id="MW654064">
    <property type="protein sequence ID" value="QWQ79512.1"/>
    <property type="molecule type" value="mRNA"/>
</dbReference>
<evidence type="ECO:0000256" key="6">
    <source>
        <dbReference type="ARBA" id="ARBA00024343"/>
    </source>
</evidence>
<keyword evidence="3" id="KW-0238">DNA-binding</keyword>
<dbReference type="AlphaFoldDB" id="A0A8F1NP20"/>
<dbReference type="PANTHER" id="PTHR31190:SF102">
    <property type="entry name" value="AP2_ERF DOMAIN-CONTAINING PROTEIN"/>
    <property type="match status" value="1"/>
</dbReference>
<dbReference type="GO" id="GO:0003700">
    <property type="term" value="F:DNA-binding transcription factor activity"/>
    <property type="evidence" value="ECO:0007669"/>
    <property type="project" value="InterPro"/>
</dbReference>
<dbReference type="InterPro" id="IPR001471">
    <property type="entry name" value="AP2/ERF_dom"/>
</dbReference>
<evidence type="ECO:0000256" key="4">
    <source>
        <dbReference type="ARBA" id="ARBA00023163"/>
    </source>
</evidence>
<evidence type="ECO:0000256" key="2">
    <source>
        <dbReference type="ARBA" id="ARBA00023015"/>
    </source>
</evidence>
<accession>A0A8F1NP20</accession>
<dbReference type="InterPro" id="IPR044808">
    <property type="entry name" value="ERF_plant"/>
</dbReference>
<keyword evidence="4" id="KW-0804">Transcription</keyword>
<protein>
    <submittedName>
        <fullName evidence="8">AP2_14</fullName>
    </submittedName>
</protein>
<dbReference type="GO" id="GO:0003677">
    <property type="term" value="F:DNA binding"/>
    <property type="evidence" value="ECO:0007669"/>
    <property type="project" value="UniProtKB-KW"/>
</dbReference>
<dbReference type="PROSITE" id="PS51032">
    <property type="entry name" value="AP2_ERF"/>
    <property type="match status" value="1"/>
</dbReference>
<evidence type="ECO:0000256" key="5">
    <source>
        <dbReference type="ARBA" id="ARBA00023242"/>
    </source>
</evidence>
<comment type="similarity">
    <text evidence="6">Belongs to the AP2/ERF transcription factor family. ERF subfamily.</text>
</comment>
<evidence type="ECO:0000256" key="3">
    <source>
        <dbReference type="ARBA" id="ARBA00023125"/>
    </source>
</evidence>
<name>A0A8F1NP20_9ROSI</name>
<organism evidence="8">
    <name type="scientific">Zanthoxylum armatum</name>
    <dbReference type="NCBI Taxonomy" id="67938"/>
    <lineage>
        <taxon>Eukaryota</taxon>
        <taxon>Viridiplantae</taxon>
        <taxon>Streptophyta</taxon>
        <taxon>Embryophyta</taxon>
        <taxon>Tracheophyta</taxon>
        <taxon>Spermatophyta</taxon>
        <taxon>Magnoliopsida</taxon>
        <taxon>eudicotyledons</taxon>
        <taxon>Gunneridae</taxon>
        <taxon>Pentapetalae</taxon>
        <taxon>rosids</taxon>
        <taxon>malvids</taxon>
        <taxon>Sapindales</taxon>
        <taxon>Rutaceae</taxon>
        <taxon>Zanthoxyloideae</taxon>
        <taxon>Zanthoxylum</taxon>
    </lineage>
</organism>
<dbReference type="InterPro" id="IPR036955">
    <property type="entry name" value="AP2/ERF_dom_sf"/>
</dbReference>
<dbReference type="SMART" id="SM00380">
    <property type="entry name" value="AP2"/>
    <property type="match status" value="1"/>
</dbReference>
<dbReference type="GO" id="GO:0005634">
    <property type="term" value="C:nucleus"/>
    <property type="evidence" value="ECO:0007669"/>
    <property type="project" value="UniProtKB-SubCell"/>
</dbReference>
<keyword evidence="5" id="KW-0539">Nucleus</keyword>
<dbReference type="CDD" id="cd00018">
    <property type="entry name" value="AP2"/>
    <property type="match status" value="1"/>
</dbReference>
<dbReference type="PRINTS" id="PR00367">
    <property type="entry name" value="ETHRSPELEMNT"/>
</dbReference>
<reference evidence="8" key="1">
    <citation type="submission" date="2021-02" db="EMBL/GenBank/DDBJ databases">
        <authorList>
            <person name="Wang Y."/>
        </authorList>
    </citation>
    <scope>NUCLEOTIDE SEQUENCE</scope>
</reference>
<evidence type="ECO:0000256" key="1">
    <source>
        <dbReference type="ARBA" id="ARBA00004123"/>
    </source>
</evidence>
<comment type="subcellular location">
    <subcellularLocation>
        <location evidence="1">Nucleus</location>
    </subcellularLocation>
</comment>
<dbReference type="FunFam" id="3.30.730.10:FF:000001">
    <property type="entry name" value="Ethylene-responsive transcription factor 2"/>
    <property type="match status" value="1"/>
</dbReference>
<dbReference type="PANTHER" id="PTHR31190">
    <property type="entry name" value="DNA-BINDING DOMAIN"/>
    <property type="match status" value="1"/>
</dbReference>
<evidence type="ECO:0000313" key="8">
    <source>
        <dbReference type="EMBL" id="QWQ79512.1"/>
    </source>
</evidence>
<dbReference type="Pfam" id="PF00847">
    <property type="entry name" value="AP2"/>
    <property type="match status" value="1"/>
</dbReference>
<proteinExistence type="evidence at transcript level"/>
<keyword evidence="2" id="KW-0805">Transcription regulation</keyword>
<sequence>MYEQSSLLESDWGHLVLLESICQHLLSDDFDSEFNFSNINASLSSSPSTSSSLSDLLLDESWSTHQPSDQATSADPVTPTELDSVVEARDFQAATKDWRYRGVRRRPWGKYAAEIRDPNKNGARTWLGTYEKPEDAALAYDKAAFKMRGSKAKLNFPHLIGVDGYEPVKVSPKRRSPEPSASFCFSVSADSCLSDNSNESIHITKKKKASSFIV</sequence>
<dbReference type="InterPro" id="IPR016177">
    <property type="entry name" value="DNA-bd_dom_sf"/>
</dbReference>
<dbReference type="GO" id="GO:0009873">
    <property type="term" value="P:ethylene-activated signaling pathway"/>
    <property type="evidence" value="ECO:0007669"/>
    <property type="project" value="InterPro"/>
</dbReference>
<evidence type="ECO:0000259" key="7">
    <source>
        <dbReference type="PROSITE" id="PS51032"/>
    </source>
</evidence>
<feature type="domain" description="AP2/ERF" evidence="7">
    <location>
        <begin position="99"/>
        <end position="157"/>
    </location>
</feature>
<dbReference type="Gene3D" id="3.30.730.10">
    <property type="entry name" value="AP2/ERF domain"/>
    <property type="match status" value="1"/>
</dbReference>
<dbReference type="SUPFAM" id="SSF54171">
    <property type="entry name" value="DNA-binding domain"/>
    <property type="match status" value="1"/>
</dbReference>